<feature type="domain" description="LOB" evidence="2">
    <location>
        <begin position="13"/>
        <end position="114"/>
    </location>
</feature>
<comment type="similarity">
    <text evidence="1">Belongs to the LOB domain-containing protein family.</text>
</comment>
<evidence type="ECO:0000313" key="3">
    <source>
        <dbReference type="Proteomes" id="UP001515500"/>
    </source>
</evidence>
<name>A0AB40BVA6_DIOCR</name>
<dbReference type="GeneID" id="120267744"/>
<dbReference type="PANTHER" id="PTHR31301:SF153">
    <property type="entry name" value="LOB DOMAIN-CONTAINING PROTEIN 26"/>
    <property type="match status" value="1"/>
</dbReference>
<dbReference type="Pfam" id="PF03195">
    <property type="entry name" value="LOB"/>
    <property type="match status" value="1"/>
</dbReference>
<evidence type="ECO:0000313" key="4">
    <source>
        <dbReference type="RefSeq" id="XP_039131357.1"/>
    </source>
</evidence>
<organism evidence="3 4">
    <name type="scientific">Dioscorea cayennensis subsp. rotundata</name>
    <name type="common">White Guinea yam</name>
    <name type="synonym">Dioscorea rotundata</name>
    <dbReference type="NCBI Taxonomy" id="55577"/>
    <lineage>
        <taxon>Eukaryota</taxon>
        <taxon>Viridiplantae</taxon>
        <taxon>Streptophyta</taxon>
        <taxon>Embryophyta</taxon>
        <taxon>Tracheophyta</taxon>
        <taxon>Spermatophyta</taxon>
        <taxon>Magnoliopsida</taxon>
        <taxon>Liliopsida</taxon>
        <taxon>Dioscoreales</taxon>
        <taxon>Dioscoreaceae</taxon>
        <taxon>Dioscorea</taxon>
    </lineage>
</organism>
<keyword evidence="3" id="KW-1185">Reference proteome</keyword>
<sequence>MSESNSNSASNSRRCAACKYLRRRCSADCILSPYFPASHPQRFACVHRIFGASNVARMLQILPVHQRAQAAESISFEAHWRAQDPVYGCVRIINMLQHEIYESQQELARTQAQLAMYTARQPTEASSVIAQPQENLILDNSNFLNFQDLHDLI</sequence>
<dbReference type="AlphaFoldDB" id="A0AB40BVA6"/>
<dbReference type="RefSeq" id="XP_039131357.1">
    <property type="nucleotide sequence ID" value="XM_039275423.1"/>
</dbReference>
<gene>
    <name evidence="4" type="primary">LOC120267744</name>
</gene>
<dbReference type="Proteomes" id="UP001515500">
    <property type="component" value="Chromosome 8"/>
</dbReference>
<accession>A0AB40BVA6</accession>
<evidence type="ECO:0000259" key="2">
    <source>
        <dbReference type="PROSITE" id="PS50891"/>
    </source>
</evidence>
<protein>
    <submittedName>
        <fullName evidence="4">LOB domain-containing protein 24-like</fullName>
    </submittedName>
</protein>
<dbReference type="PANTHER" id="PTHR31301">
    <property type="entry name" value="LOB DOMAIN-CONTAINING PROTEIN 4-RELATED"/>
    <property type="match status" value="1"/>
</dbReference>
<proteinExistence type="inferred from homology"/>
<evidence type="ECO:0000256" key="1">
    <source>
        <dbReference type="ARBA" id="ARBA00005474"/>
    </source>
</evidence>
<reference evidence="4" key="1">
    <citation type="submission" date="2025-08" db="UniProtKB">
        <authorList>
            <consortium name="RefSeq"/>
        </authorList>
    </citation>
    <scope>IDENTIFICATION</scope>
</reference>
<dbReference type="PROSITE" id="PS50891">
    <property type="entry name" value="LOB"/>
    <property type="match status" value="1"/>
</dbReference>
<dbReference type="InterPro" id="IPR004883">
    <property type="entry name" value="LOB"/>
</dbReference>